<feature type="transmembrane region" description="Helical" evidence="6">
    <location>
        <begin position="31"/>
        <end position="49"/>
    </location>
</feature>
<feature type="transmembrane region" description="Helical" evidence="6">
    <location>
        <begin position="86"/>
        <end position="107"/>
    </location>
</feature>
<dbReference type="Proteomes" id="UP000611554">
    <property type="component" value="Unassembled WGS sequence"/>
</dbReference>
<accession>A0ABQ2RED8</accession>
<reference evidence="9" key="1">
    <citation type="journal article" date="2019" name="Int. J. Syst. Evol. Microbiol.">
        <title>The Global Catalogue of Microorganisms (GCM) 10K type strain sequencing project: providing services to taxonomists for standard genome sequencing and annotation.</title>
        <authorList>
            <consortium name="The Broad Institute Genomics Platform"/>
            <consortium name="The Broad Institute Genome Sequencing Center for Infectious Disease"/>
            <person name="Wu L."/>
            <person name="Ma J."/>
        </authorList>
    </citation>
    <scope>NUCLEOTIDE SEQUENCE [LARGE SCALE GENOMIC DNA]</scope>
    <source>
        <strain evidence="9">JCM 3115</strain>
    </source>
</reference>
<evidence type="ECO:0000256" key="5">
    <source>
        <dbReference type="SAM" id="MobiDB-lite"/>
    </source>
</evidence>
<protein>
    <recommendedName>
        <fullName evidence="7">Major facilitator superfamily (MFS) profile domain-containing protein</fullName>
    </recommendedName>
</protein>
<dbReference type="PANTHER" id="PTHR23501">
    <property type="entry name" value="MAJOR FACILITATOR SUPERFAMILY"/>
    <property type="match status" value="1"/>
</dbReference>
<feature type="transmembrane region" description="Helical" evidence="6">
    <location>
        <begin position="61"/>
        <end position="80"/>
    </location>
</feature>
<dbReference type="SUPFAM" id="SSF51735">
    <property type="entry name" value="NAD(P)-binding Rossmann-fold domains"/>
    <property type="match status" value="1"/>
</dbReference>
<comment type="caution">
    <text evidence="8">The sequence shown here is derived from an EMBL/GenBank/DDBJ whole genome shotgun (WGS) entry which is preliminary data.</text>
</comment>
<keyword evidence="4 6" id="KW-0472">Membrane</keyword>
<keyword evidence="9" id="KW-1185">Reference proteome</keyword>
<evidence type="ECO:0000256" key="1">
    <source>
        <dbReference type="ARBA" id="ARBA00004651"/>
    </source>
</evidence>
<feature type="transmembrane region" description="Helical" evidence="6">
    <location>
        <begin position="208"/>
        <end position="230"/>
    </location>
</feature>
<evidence type="ECO:0000256" key="6">
    <source>
        <dbReference type="SAM" id="Phobius"/>
    </source>
</evidence>
<organism evidence="8 9">
    <name type="scientific">Streptosporangium pseudovulgare</name>
    <dbReference type="NCBI Taxonomy" id="35765"/>
    <lineage>
        <taxon>Bacteria</taxon>
        <taxon>Bacillati</taxon>
        <taxon>Actinomycetota</taxon>
        <taxon>Actinomycetes</taxon>
        <taxon>Streptosporangiales</taxon>
        <taxon>Streptosporangiaceae</taxon>
        <taxon>Streptosporangium</taxon>
    </lineage>
</organism>
<feature type="transmembrane region" description="Helical" evidence="6">
    <location>
        <begin position="251"/>
        <end position="274"/>
    </location>
</feature>
<evidence type="ECO:0000256" key="4">
    <source>
        <dbReference type="ARBA" id="ARBA00023136"/>
    </source>
</evidence>
<comment type="subcellular location">
    <subcellularLocation>
        <location evidence="1">Cell membrane</location>
        <topology evidence="1">Multi-pass membrane protein</topology>
    </subcellularLocation>
</comment>
<feature type="transmembrane region" description="Helical" evidence="6">
    <location>
        <begin position="320"/>
        <end position="351"/>
    </location>
</feature>
<dbReference type="InterPro" id="IPR011701">
    <property type="entry name" value="MFS"/>
</dbReference>
<dbReference type="InterPro" id="IPR036259">
    <property type="entry name" value="MFS_trans_sf"/>
</dbReference>
<evidence type="ECO:0000313" key="9">
    <source>
        <dbReference type="Proteomes" id="UP000611554"/>
    </source>
</evidence>
<feature type="domain" description="Major facilitator superfamily (MFS) profile" evidence="7">
    <location>
        <begin position="1"/>
        <end position="474"/>
    </location>
</feature>
<dbReference type="InterPro" id="IPR036291">
    <property type="entry name" value="NAD(P)-bd_dom_sf"/>
</dbReference>
<evidence type="ECO:0000256" key="3">
    <source>
        <dbReference type="ARBA" id="ARBA00022989"/>
    </source>
</evidence>
<dbReference type="Gene3D" id="1.20.1720.10">
    <property type="entry name" value="Multidrug resistance protein D"/>
    <property type="match status" value="1"/>
</dbReference>
<feature type="region of interest" description="Disordered" evidence="5">
    <location>
        <begin position="407"/>
        <end position="438"/>
    </location>
</feature>
<evidence type="ECO:0000256" key="2">
    <source>
        <dbReference type="ARBA" id="ARBA00022692"/>
    </source>
</evidence>
<dbReference type="InterPro" id="IPR016040">
    <property type="entry name" value="NAD(P)-bd_dom"/>
</dbReference>
<name>A0ABQ2RED8_9ACTN</name>
<dbReference type="Gene3D" id="3.40.50.720">
    <property type="entry name" value="NAD(P)-binding Rossmann-like Domain"/>
    <property type="match status" value="1"/>
</dbReference>
<dbReference type="InterPro" id="IPR020846">
    <property type="entry name" value="MFS_dom"/>
</dbReference>
<feature type="transmembrane region" description="Helical" evidence="6">
    <location>
        <begin position="286"/>
        <end position="308"/>
    </location>
</feature>
<dbReference type="CDD" id="cd05269">
    <property type="entry name" value="TMR_SDR_a"/>
    <property type="match status" value="1"/>
</dbReference>
<keyword evidence="3 6" id="KW-1133">Transmembrane helix</keyword>
<dbReference type="Pfam" id="PF07690">
    <property type="entry name" value="MFS_1"/>
    <property type="match status" value="1"/>
</dbReference>
<dbReference type="EMBL" id="BMQJ01000018">
    <property type="protein sequence ID" value="GGQ22410.1"/>
    <property type="molecule type" value="Genomic_DNA"/>
</dbReference>
<keyword evidence="2 6" id="KW-0812">Transmembrane</keyword>
<dbReference type="PROSITE" id="PS50850">
    <property type="entry name" value="MFS"/>
    <property type="match status" value="1"/>
</dbReference>
<dbReference type="CDD" id="cd17502">
    <property type="entry name" value="MFS_Azr1_MDR_like"/>
    <property type="match status" value="1"/>
</dbReference>
<dbReference type="Gene3D" id="3.90.25.10">
    <property type="entry name" value="UDP-galactose 4-epimerase, domain 1"/>
    <property type="match status" value="1"/>
</dbReference>
<dbReference type="Gene3D" id="1.20.1250.20">
    <property type="entry name" value="MFS general substrate transporter like domains"/>
    <property type="match status" value="1"/>
</dbReference>
<feature type="compositionally biased region" description="Basic residues" evidence="5">
    <location>
        <begin position="407"/>
        <end position="422"/>
    </location>
</feature>
<evidence type="ECO:0000313" key="8">
    <source>
        <dbReference type="EMBL" id="GGQ22410.1"/>
    </source>
</evidence>
<dbReference type="Pfam" id="PF13460">
    <property type="entry name" value="NAD_binding_10"/>
    <property type="match status" value="1"/>
</dbReference>
<dbReference type="SUPFAM" id="SSF103473">
    <property type="entry name" value="MFS general substrate transporter"/>
    <property type="match status" value="1"/>
</dbReference>
<feature type="transmembrane region" description="Helical" evidence="6">
    <location>
        <begin position="182"/>
        <end position="202"/>
    </location>
</feature>
<feature type="transmembrane region" description="Helical" evidence="6">
    <location>
        <begin position="147"/>
        <end position="170"/>
    </location>
</feature>
<proteinExistence type="predicted"/>
<evidence type="ECO:0000259" key="7">
    <source>
        <dbReference type="PROSITE" id="PS50850"/>
    </source>
</evidence>
<sequence length="732" mass="77675">MAAVFLSLLDSQIVATALPRIVADLGGLDRFAWVTTGYLIAGSAAVPVYGKLGDLYGRKRIFLISILVFLAGSAACGLAQTMTQLIAFRVVQGIGSGGLFISVLSVLGEMFAPQQGARYYGWFSLTFGAASLTGPTIGGLLTDMAGWRSIFLVNLPLGALVVAVISIRLHLPAQREHARIDYLGVILLAAAIVAVNLLTTWAGTAHAWTSPVTLGLAAACVLSPVLFVLAQRRAADPVIPLRLFRDRTFSIVVAVGFIAGFLGLGIVNYLVLWLQAVLSLSIQTSGYLLTAMMLGVVLTSYASTKLIARAGSYRRHPIASMVLFALTGLLCAVVDAGPVLATMFLLLYGIAGGLNSQALSLAARNAAGRDDIGAVQGTATMARQMGTALGTSFFAALVTSELPARPGRLRRRAAPGLPRHHPDRADRAGPASVPPRHQALPFLNPEKGPLMLLITGATGTVGSELLALLANRNIPVRAMTRNPAKAAFPAGVEVATGDFDRPDSLDAALDGVDKVFVLPPGYGPDGPVQERNLAAAAARAGVSHLVKLSTSGVTFDATDPISTGHRLGEQVIMDSGLPWTMLRPGTFMAYLYGYAPTIAAEHTMYVTEGDPVSAMIHPRDIAAVAAHVLTTPGHDGQAYTLTGGRALSPRDQADIIGRILGRPIKLIERSPAETQAEFDRLGWSGPRLEALLELKRQSTAWDWKIFDTVERLTGEPPLTLQDWVRENIRIFR</sequence>
<gene>
    <name evidence="8" type="ORF">GCM10010140_60910</name>
</gene>
<feature type="transmembrane region" description="Helical" evidence="6">
    <location>
        <begin position="119"/>
        <end position="141"/>
    </location>
</feature>
<dbReference type="PANTHER" id="PTHR23501:SF197">
    <property type="entry name" value="COMD"/>
    <property type="match status" value="1"/>
</dbReference>